<evidence type="ECO:0000256" key="4">
    <source>
        <dbReference type="PROSITE-ProRule" id="PRU01024"/>
    </source>
</evidence>
<dbReference type="InterPro" id="IPR010280">
    <property type="entry name" value="U5_MeTrfase_fam"/>
</dbReference>
<name>A0ABN6UWF2_9BACT</name>
<dbReference type="Proteomes" id="UP001242010">
    <property type="component" value="Chromosome"/>
</dbReference>
<keyword evidence="7" id="KW-1185">Reference proteome</keyword>
<evidence type="ECO:0000256" key="3">
    <source>
        <dbReference type="ARBA" id="ARBA00022691"/>
    </source>
</evidence>
<dbReference type="Gene3D" id="2.40.50.140">
    <property type="entry name" value="Nucleic acid-binding proteins"/>
    <property type="match status" value="1"/>
</dbReference>
<dbReference type="GO" id="GO:0008168">
    <property type="term" value="F:methyltransferase activity"/>
    <property type="evidence" value="ECO:0007669"/>
    <property type="project" value="UniProtKB-KW"/>
</dbReference>
<dbReference type="Gene3D" id="3.40.50.150">
    <property type="entry name" value="Vaccinia Virus protein VP39"/>
    <property type="match status" value="1"/>
</dbReference>
<evidence type="ECO:0000313" key="7">
    <source>
        <dbReference type="Proteomes" id="UP001242010"/>
    </source>
</evidence>
<dbReference type="SUPFAM" id="SSF53335">
    <property type="entry name" value="S-adenosyl-L-methionine-dependent methyltransferases"/>
    <property type="match status" value="1"/>
</dbReference>
<evidence type="ECO:0000256" key="5">
    <source>
        <dbReference type="SAM" id="MobiDB-lite"/>
    </source>
</evidence>
<dbReference type="PANTHER" id="PTHR11061:SF30">
    <property type="entry name" value="TRNA (URACIL(54)-C(5))-METHYLTRANSFERASE"/>
    <property type="match status" value="1"/>
</dbReference>
<dbReference type="GO" id="GO:0032259">
    <property type="term" value="P:methylation"/>
    <property type="evidence" value="ECO:0007669"/>
    <property type="project" value="UniProtKB-KW"/>
</dbReference>
<dbReference type="PROSITE" id="PS51687">
    <property type="entry name" value="SAM_MT_RNA_M5U"/>
    <property type="match status" value="1"/>
</dbReference>
<comment type="similarity">
    <text evidence="4">Belongs to the class I-like SAM-binding methyltransferase superfamily. RNA M5U methyltransferase family.</text>
</comment>
<dbReference type="EMBL" id="AP027079">
    <property type="protein sequence ID" value="BDU69126.1"/>
    <property type="molecule type" value="Genomic_DNA"/>
</dbReference>
<feature type="binding site" evidence="4">
    <location>
        <position position="287"/>
    </location>
    <ligand>
        <name>S-adenosyl-L-methionine</name>
        <dbReference type="ChEBI" id="CHEBI:59789"/>
    </ligand>
</feature>
<gene>
    <name evidence="6" type="ORF">GETHOR_12270</name>
</gene>
<reference evidence="7" key="1">
    <citation type="journal article" date="2023" name="Int. J. Syst. Evol. Microbiol.">
        <title>Mesoterricola silvestris gen. nov., sp. nov., Mesoterricola sediminis sp. nov., Geothrix oryzae sp. nov., Geothrix edaphica sp. nov., Geothrix rubra sp. nov., and Geothrix limicola sp. nov., six novel members of Acidobacteriota isolated from soils.</title>
        <authorList>
            <person name="Itoh H."/>
            <person name="Sugisawa Y."/>
            <person name="Mise K."/>
            <person name="Xu Z."/>
            <person name="Kuniyasu M."/>
            <person name="Ushijima N."/>
            <person name="Kawano K."/>
            <person name="Kobayashi E."/>
            <person name="Shiratori Y."/>
            <person name="Masuda Y."/>
            <person name="Senoo K."/>
        </authorList>
    </citation>
    <scope>NUCLEOTIDE SEQUENCE [LARGE SCALE GENOMIC DNA]</scope>
    <source>
        <strain evidence="7">Red222</strain>
    </source>
</reference>
<protein>
    <submittedName>
        <fullName evidence="6">23S rRNA methyltransferase</fullName>
    </submittedName>
</protein>
<feature type="region of interest" description="Disordered" evidence="5">
    <location>
        <begin position="1"/>
        <end position="31"/>
    </location>
</feature>
<feature type="binding site" evidence="4">
    <location>
        <position position="259"/>
    </location>
    <ligand>
        <name>S-adenosyl-L-methionine</name>
        <dbReference type="ChEBI" id="CHEBI:59789"/>
    </ligand>
</feature>
<sequence length="423" mass="46167">MNRKAESSSKKTKTKVPPAYRNSPAPTESWQGPVERLAWGGKGVGRAADGRLLLLEAPLALFPGEVVEATVIWKARHGEGRVTRWITRDPRRTVAACPVAGSCGGCDLWEAGRHAPDLKRQMVADLLRRQLGEGVAWDWRPAPEEARRHRIQLHWDGTELGYFRRHSHTLVPVAACPAAAEPLSLAIPRLKEALIGRVLTTRPGRWELSTGTPAGTILATDERGRSWCLEPDGWHRSEEPLRHQLRGIALRHEPGAFFQVSPPWAAEAFGGLLEAWGVKGRTLYDLYGGVGLFSALLGKQFDRRVLVESGEAAVAWARRNLESLGLPSDCLVGDVAAWVPEGLGHSEDVILLDPPRAGLEPELSGRLCTAGAGTLVLVGCDGAAFCRDVKRLGEAWDLEKVAVLDLFPLTSHVECVALMTKRP</sequence>
<keyword evidence="2 4" id="KW-0808">Transferase</keyword>
<dbReference type="InterPro" id="IPR029063">
    <property type="entry name" value="SAM-dependent_MTases_sf"/>
</dbReference>
<dbReference type="InterPro" id="IPR012340">
    <property type="entry name" value="NA-bd_OB-fold"/>
</dbReference>
<accession>A0ABN6UWF2</accession>
<feature type="binding site" evidence="4">
    <location>
        <position position="353"/>
    </location>
    <ligand>
        <name>S-adenosyl-L-methionine</name>
        <dbReference type="ChEBI" id="CHEBI:59789"/>
    </ligand>
</feature>
<proteinExistence type="inferred from homology"/>
<evidence type="ECO:0000256" key="1">
    <source>
        <dbReference type="ARBA" id="ARBA00022603"/>
    </source>
</evidence>
<organism evidence="6 7">
    <name type="scientific">Geothrix oryzae</name>
    <dbReference type="NCBI Taxonomy" id="2927975"/>
    <lineage>
        <taxon>Bacteria</taxon>
        <taxon>Pseudomonadati</taxon>
        <taxon>Acidobacteriota</taxon>
        <taxon>Holophagae</taxon>
        <taxon>Holophagales</taxon>
        <taxon>Holophagaceae</taxon>
        <taxon>Geothrix</taxon>
    </lineage>
</organism>
<keyword evidence="3 4" id="KW-0949">S-adenosyl-L-methionine</keyword>
<dbReference type="PANTHER" id="PTHR11061">
    <property type="entry name" value="RNA M5U METHYLTRANSFERASE"/>
    <property type="match status" value="1"/>
</dbReference>
<feature type="active site" description="Nucleophile" evidence="4">
    <location>
        <position position="380"/>
    </location>
</feature>
<evidence type="ECO:0000313" key="6">
    <source>
        <dbReference type="EMBL" id="BDU69126.1"/>
    </source>
</evidence>
<evidence type="ECO:0000256" key="2">
    <source>
        <dbReference type="ARBA" id="ARBA00022679"/>
    </source>
</evidence>
<keyword evidence="1 4" id="KW-0489">Methyltransferase</keyword>
<dbReference type="RefSeq" id="WP_286355755.1">
    <property type="nucleotide sequence ID" value="NZ_AP027079.1"/>
</dbReference>
<feature type="binding site" evidence="4">
    <location>
        <position position="308"/>
    </location>
    <ligand>
        <name>S-adenosyl-L-methionine</name>
        <dbReference type="ChEBI" id="CHEBI:59789"/>
    </ligand>
</feature>
<dbReference type="Gene3D" id="2.40.50.1070">
    <property type="match status" value="1"/>
</dbReference>
<dbReference type="Pfam" id="PF05958">
    <property type="entry name" value="tRNA_U5-meth_tr"/>
    <property type="match status" value="1"/>
</dbReference>